<evidence type="ECO:0000313" key="3">
    <source>
        <dbReference type="Proteomes" id="UP001201980"/>
    </source>
</evidence>
<feature type="transmembrane region" description="Helical" evidence="1">
    <location>
        <begin position="56"/>
        <end position="78"/>
    </location>
</feature>
<gene>
    <name evidence="2" type="ORF">MKZ38_006752</name>
</gene>
<accession>A0AAD5RIP1</accession>
<dbReference type="EMBL" id="JAKWBI020000416">
    <property type="protein sequence ID" value="KAJ2895252.1"/>
    <property type="molecule type" value="Genomic_DNA"/>
</dbReference>
<keyword evidence="1" id="KW-0472">Membrane</keyword>
<feature type="transmembrane region" description="Helical" evidence="1">
    <location>
        <begin position="26"/>
        <end position="50"/>
    </location>
</feature>
<keyword evidence="3" id="KW-1185">Reference proteome</keyword>
<keyword evidence="1" id="KW-1133">Transmembrane helix</keyword>
<proteinExistence type="predicted"/>
<sequence length="145" mass="15770">MALTIIAAATLAVDIKIDIEIKVKSTITFVAILMLVFTMFTLSIITLAAIPSVFPISVVTTITTITFSFPIIVTRIVIPTTKSNINIKPSTDTNSYTSTLSSLSSSPQRPGDIPFVDTCAPQVIILRRHYGVQIKRGSAERDEEL</sequence>
<protein>
    <submittedName>
        <fullName evidence="2">Uncharacterized protein</fullName>
    </submittedName>
</protein>
<keyword evidence="1" id="KW-0812">Transmembrane</keyword>
<evidence type="ECO:0000313" key="2">
    <source>
        <dbReference type="EMBL" id="KAJ2895252.1"/>
    </source>
</evidence>
<dbReference type="AlphaFoldDB" id="A0AAD5RIP1"/>
<name>A0AAD5RIP1_9PEZI</name>
<reference evidence="2" key="1">
    <citation type="submission" date="2022-07" db="EMBL/GenBank/DDBJ databases">
        <title>Draft genome sequence of Zalerion maritima ATCC 34329, a (micro)plastics degrading marine fungus.</title>
        <authorList>
            <person name="Paco A."/>
            <person name="Goncalves M.F.M."/>
            <person name="Rocha-Santos T.A.P."/>
            <person name="Alves A."/>
        </authorList>
    </citation>
    <scope>NUCLEOTIDE SEQUENCE</scope>
    <source>
        <strain evidence="2">ATCC 34329</strain>
    </source>
</reference>
<comment type="caution">
    <text evidence="2">The sequence shown here is derived from an EMBL/GenBank/DDBJ whole genome shotgun (WGS) entry which is preliminary data.</text>
</comment>
<dbReference type="Proteomes" id="UP001201980">
    <property type="component" value="Unassembled WGS sequence"/>
</dbReference>
<evidence type="ECO:0000256" key="1">
    <source>
        <dbReference type="SAM" id="Phobius"/>
    </source>
</evidence>
<organism evidence="2 3">
    <name type="scientific">Zalerion maritima</name>
    <dbReference type="NCBI Taxonomy" id="339359"/>
    <lineage>
        <taxon>Eukaryota</taxon>
        <taxon>Fungi</taxon>
        <taxon>Dikarya</taxon>
        <taxon>Ascomycota</taxon>
        <taxon>Pezizomycotina</taxon>
        <taxon>Sordariomycetes</taxon>
        <taxon>Lulworthiomycetidae</taxon>
        <taxon>Lulworthiales</taxon>
        <taxon>Lulworthiaceae</taxon>
        <taxon>Zalerion</taxon>
    </lineage>
</organism>